<evidence type="ECO:0000313" key="1">
    <source>
        <dbReference type="EMBL" id="VCX36315.1"/>
    </source>
</evidence>
<accession>A0A9X9M4N7</accession>
<reference evidence="1 2" key="1">
    <citation type="submission" date="2018-10" db="EMBL/GenBank/DDBJ databases">
        <authorList>
            <person name="Ekblom R."/>
            <person name="Jareborg N."/>
        </authorList>
    </citation>
    <scope>NUCLEOTIDE SEQUENCE [LARGE SCALE GENOMIC DNA]</scope>
    <source>
        <tissue evidence="1">Muscle</tissue>
    </source>
</reference>
<name>A0A9X9M4N7_GULGU</name>
<sequence>MMVTVKKKALFKGHRGCLTSPAYLGHLGCCGTSSAQIYHGQGGRDAPGRKENIFALSRFSQLFAEVQGKLVD</sequence>
<dbReference type="EMBL" id="CYRY02042641">
    <property type="protein sequence ID" value="VCX36315.1"/>
    <property type="molecule type" value="Genomic_DNA"/>
</dbReference>
<organism evidence="1 2">
    <name type="scientific">Gulo gulo</name>
    <name type="common">Wolverine</name>
    <name type="synonym">Gluton</name>
    <dbReference type="NCBI Taxonomy" id="48420"/>
    <lineage>
        <taxon>Eukaryota</taxon>
        <taxon>Metazoa</taxon>
        <taxon>Chordata</taxon>
        <taxon>Craniata</taxon>
        <taxon>Vertebrata</taxon>
        <taxon>Euteleostomi</taxon>
        <taxon>Mammalia</taxon>
        <taxon>Eutheria</taxon>
        <taxon>Laurasiatheria</taxon>
        <taxon>Carnivora</taxon>
        <taxon>Caniformia</taxon>
        <taxon>Musteloidea</taxon>
        <taxon>Mustelidae</taxon>
        <taxon>Guloninae</taxon>
        <taxon>Gulo</taxon>
    </lineage>
</organism>
<protein>
    <submittedName>
        <fullName evidence="1">Uncharacterized protein</fullName>
    </submittedName>
</protein>
<dbReference type="AlphaFoldDB" id="A0A9X9M4N7"/>
<evidence type="ECO:0000313" key="2">
    <source>
        <dbReference type="Proteomes" id="UP000269945"/>
    </source>
</evidence>
<gene>
    <name evidence="1" type="ORF">BN2614_LOCUS1</name>
</gene>
<keyword evidence="2" id="KW-1185">Reference proteome</keyword>
<dbReference type="Proteomes" id="UP000269945">
    <property type="component" value="Unassembled WGS sequence"/>
</dbReference>
<proteinExistence type="predicted"/>
<comment type="caution">
    <text evidence="1">The sequence shown here is derived from an EMBL/GenBank/DDBJ whole genome shotgun (WGS) entry which is preliminary data.</text>
</comment>